<dbReference type="AlphaFoldDB" id="A0A0G0HBU4"/>
<gene>
    <name evidence="2" type="ORF">US11_C0009G0013</name>
</gene>
<reference evidence="2 3" key="1">
    <citation type="journal article" date="2015" name="Nature">
        <title>rRNA introns, odd ribosomes, and small enigmatic genomes across a large radiation of phyla.</title>
        <authorList>
            <person name="Brown C.T."/>
            <person name="Hug L.A."/>
            <person name="Thomas B.C."/>
            <person name="Sharon I."/>
            <person name="Castelle C.J."/>
            <person name="Singh A."/>
            <person name="Wilkins M.J."/>
            <person name="Williams K.H."/>
            <person name="Banfield J.F."/>
        </authorList>
    </citation>
    <scope>NUCLEOTIDE SEQUENCE [LARGE SCALE GENOMIC DNA]</scope>
</reference>
<feature type="domain" description="DUF6922" evidence="1">
    <location>
        <begin position="9"/>
        <end position="56"/>
    </location>
</feature>
<evidence type="ECO:0000313" key="3">
    <source>
        <dbReference type="Proteomes" id="UP000034344"/>
    </source>
</evidence>
<dbReference type="Pfam" id="PF21956">
    <property type="entry name" value="DUF6922"/>
    <property type="match status" value="1"/>
</dbReference>
<evidence type="ECO:0000259" key="1">
    <source>
        <dbReference type="Pfam" id="PF21956"/>
    </source>
</evidence>
<dbReference type="STRING" id="1618480.US11_C0009G0013"/>
<accession>A0A0G0HBU4</accession>
<organism evidence="2 3">
    <name type="scientific">Candidatus Roizmanbacteria bacterium GW2011_GWA2_36_23</name>
    <dbReference type="NCBI Taxonomy" id="1618480"/>
    <lineage>
        <taxon>Bacteria</taxon>
        <taxon>Candidatus Roizmaniibacteriota</taxon>
    </lineage>
</organism>
<name>A0A0G0HBU4_9BACT</name>
<dbReference type="Proteomes" id="UP000034344">
    <property type="component" value="Unassembled WGS sequence"/>
</dbReference>
<comment type="caution">
    <text evidence="2">The sequence shown here is derived from an EMBL/GenBank/DDBJ whole genome shotgun (WGS) entry which is preliminary data.</text>
</comment>
<dbReference type="EMBL" id="LBRS01000009">
    <property type="protein sequence ID" value="KKQ01401.1"/>
    <property type="molecule type" value="Genomic_DNA"/>
</dbReference>
<evidence type="ECO:0000313" key="2">
    <source>
        <dbReference type="EMBL" id="KKQ01401.1"/>
    </source>
</evidence>
<sequence length="98" mass="11923">MKPPKNLQSVLWSVNIKNLNLEKDKYYIIHQILCFGRLEDISWLIKTYPKKIIIDVFMVSFKNYSRSRFYFIKDAVLALKQWHPDERYYVKNTSRYIG</sequence>
<dbReference type="InterPro" id="IPR053830">
    <property type="entry name" value="DUF6922"/>
</dbReference>
<protein>
    <recommendedName>
        <fullName evidence="1">DUF6922 domain-containing protein</fullName>
    </recommendedName>
</protein>
<proteinExistence type="predicted"/>